<name>A0A481W4T6_9CAUD</name>
<sequence length="186" mass="18940">MAILNKQDAIAARVATDISPVEAAINDYLTSQRVIDYLTNVEIANPSVRVNVDGQVLTKAALDAVKASVEAAGWKSVEVIQEAKRVVVAFSVEEKIVTPPEPDVYVATVAPGSASIIVGATAKFTATVTKNGQAYTATPTFSSATPGVATVAADGTVTGVAAGTSVITIAEAGKYSKTVTVTVTAA</sequence>
<evidence type="ECO:0000313" key="2">
    <source>
        <dbReference type="EMBL" id="QBJ02879.1"/>
    </source>
</evidence>
<gene>
    <name evidence="2" type="ORF">PSA21_353</name>
</gene>
<keyword evidence="3" id="KW-1185">Reference proteome</keyword>
<accession>A0A481W4T6</accession>
<dbReference type="InterPro" id="IPR008964">
    <property type="entry name" value="Invasin/intimin_cell_adhesion"/>
</dbReference>
<feature type="domain" description="Surface layer protein bacterial Ig-like" evidence="1">
    <location>
        <begin position="139"/>
        <end position="185"/>
    </location>
</feature>
<organism evidence="2 3">
    <name type="scientific">Pseudomonas phage Psa21</name>
    <dbReference type="NCBI Taxonomy" id="2530023"/>
    <lineage>
        <taxon>Viruses</taxon>
        <taxon>Duplodnaviria</taxon>
        <taxon>Heunggongvirae</taxon>
        <taxon>Uroviricota</taxon>
        <taxon>Caudoviricetes</taxon>
        <taxon>Chimalliviridae</taxon>
        <taxon>Tepukevirus</taxon>
        <taxon>Tepukevirus Psa21</taxon>
    </lineage>
</organism>
<dbReference type="InterPro" id="IPR054604">
    <property type="entry name" value="SbsC_Big-like"/>
</dbReference>
<dbReference type="Gene3D" id="2.60.40.1080">
    <property type="match status" value="1"/>
</dbReference>
<reference evidence="2 3" key="1">
    <citation type="submission" date="2019-02" db="EMBL/GenBank/DDBJ databases">
        <authorList>
            <person name="Frampton R.A."/>
            <person name="Wojtus J.K."/>
            <person name="Fineran P.C."/>
            <person name="Hendrickson H.L."/>
        </authorList>
    </citation>
    <scope>NUCLEOTIDE SEQUENCE [LARGE SCALE GENOMIC DNA]</scope>
</reference>
<dbReference type="SUPFAM" id="SSF49373">
    <property type="entry name" value="Invasin/intimin cell-adhesion fragments"/>
    <property type="match status" value="1"/>
</dbReference>
<evidence type="ECO:0000313" key="3">
    <source>
        <dbReference type="Proteomes" id="UP000294134"/>
    </source>
</evidence>
<dbReference type="Pfam" id="PF22359">
    <property type="entry name" value="Big-like"/>
    <property type="match status" value="1"/>
</dbReference>
<protein>
    <recommendedName>
        <fullName evidence="1">Surface layer protein bacterial Ig-like domain-containing protein</fullName>
    </recommendedName>
</protein>
<dbReference type="Proteomes" id="UP000294134">
    <property type="component" value="Segment"/>
</dbReference>
<proteinExistence type="predicted"/>
<dbReference type="EMBL" id="MK552327">
    <property type="protein sequence ID" value="QBJ02879.1"/>
    <property type="molecule type" value="Genomic_DNA"/>
</dbReference>
<evidence type="ECO:0000259" key="1">
    <source>
        <dbReference type="Pfam" id="PF22359"/>
    </source>
</evidence>